<dbReference type="RefSeq" id="WP_166505490.1">
    <property type="nucleotide sequence ID" value="NZ_LN650648.1"/>
</dbReference>
<proteinExistence type="predicted"/>
<organism evidence="4 5">
    <name type="scientific">Romboutsia hominis</name>
    <dbReference type="NCBI Taxonomy" id="1507512"/>
    <lineage>
        <taxon>Bacteria</taxon>
        <taxon>Bacillati</taxon>
        <taxon>Bacillota</taxon>
        <taxon>Clostridia</taxon>
        <taxon>Peptostreptococcales</taxon>
        <taxon>Peptostreptococcaceae</taxon>
        <taxon>Romboutsia</taxon>
    </lineage>
</organism>
<name>A0A2P2BRQ5_9FIRM</name>
<dbReference type="AlphaFoldDB" id="A0A2P2BRQ5"/>
<dbReference type="Proteomes" id="UP000245695">
    <property type="component" value="Chromosome 1"/>
</dbReference>
<feature type="domain" description="DUF4178" evidence="3">
    <location>
        <begin position="11"/>
        <end position="136"/>
    </location>
</feature>
<dbReference type="InterPro" id="IPR025235">
    <property type="entry name" value="DUF4178"/>
</dbReference>
<dbReference type="EMBL" id="LN650648">
    <property type="protein sequence ID" value="CEI73033.1"/>
    <property type="molecule type" value="Genomic_DNA"/>
</dbReference>
<accession>A0A2P2BRQ5</accession>
<evidence type="ECO:0000256" key="1">
    <source>
        <dbReference type="SAM" id="MobiDB-lite"/>
    </source>
</evidence>
<evidence type="ECO:0000256" key="2">
    <source>
        <dbReference type="SAM" id="Phobius"/>
    </source>
</evidence>
<gene>
    <name evidence="4" type="ORF">FRIFI_1499</name>
</gene>
<feature type="compositionally biased region" description="Polar residues" evidence="1">
    <location>
        <begin position="342"/>
        <end position="356"/>
    </location>
</feature>
<sequence>MVNASFRQLEIGQRIKIKSNVYKIISYIVYKDEEGSTFIEYEILSDNNSVLWLSVGISYDYLYLFKETHQKSENTLYKSGYKLKEDLKAEVTNFYKADVDLYEKVVFKEYEHKESKKIFSVEIWEDEVTYCESIEVDNIEILQDDYIEENNPKKEQKKVQYLKYALLLSIPIIILIVYMFISDKNFIQNYFKNNSSKYTYYTSITSDANSKLKADVYYTSMSMDESAKDIIDKATTLIEEVQSSDDEYSVAILTKDEYAVVYIGMDDKTYIQVCPREYMYVSNNDLYNTSHSSSNVYYRDFYYTFGYRNDYSKYKRRISPFNTYKGNIVSQDFNNKYRELQTSNQSVKRGSVFSRTSSGGGLSSGK</sequence>
<evidence type="ECO:0000313" key="4">
    <source>
        <dbReference type="EMBL" id="CEI73033.1"/>
    </source>
</evidence>
<protein>
    <recommendedName>
        <fullName evidence="3">DUF4178 domain-containing protein</fullName>
    </recommendedName>
</protein>
<keyword evidence="2" id="KW-1133">Transmembrane helix</keyword>
<evidence type="ECO:0000259" key="3">
    <source>
        <dbReference type="Pfam" id="PF13785"/>
    </source>
</evidence>
<keyword evidence="2" id="KW-0812">Transmembrane</keyword>
<feature type="transmembrane region" description="Helical" evidence="2">
    <location>
        <begin position="161"/>
        <end position="181"/>
    </location>
</feature>
<keyword evidence="2" id="KW-0472">Membrane</keyword>
<reference evidence="4 5" key="1">
    <citation type="submission" date="2014-09" db="EMBL/GenBank/DDBJ databases">
        <authorList>
            <person name="Hornung B.V."/>
        </authorList>
    </citation>
    <scope>NUCLEOTIDE SEQUENCE [LARGE SCALE GENOMIC DNA]</scope>
    <source>
        <strain evidence="4 5">FRIFI</strain>
    </source>
</reference>
<dbReference type="Pfam" id="PF13785">
    <property type="entry name" value="DUF4178"/>
    <property type="match status" value="1"/>
</dbReference>
<feature type="region of interest" description="Disordered" evidence="1">
    <location>
        <begin position="342"/>
        <end position="366"/>
    </location>
</feature>
<evidence type="ECO:0000313" key="5">
    <source>
        <dbReference type="Proteomes" id="UP000245695"/>
    </source>
</evidence>
<dbReference type="KEGG" id="rhom:FRIFI_1499"/>
<keyword evidence="5" id="KW-1185">Reference proteome</keyword>